<sequence length="694" mass="78114">MELLSQLVQDYFLSNSTTNSIEHHFIKLYLITTLTLIISLSILQKLTTTTTTNNRHNQQHPSIIDIYIDFNHYQQQQQQHHHINYFLSKLSSIINQSIQKEQQQLVFWCYINTQNTQLNQWITQLEELQSDHSAQRFVHLIDTSDPQLSNRKPLLNDLLKIINISPSDRLYLISSSDPHLYTAGLQLVKQHPNTPILAYVPPYGSPLSDSITGIDYLFRWEKNDTLTPVHPTQDPRAILHSQLPVHLDKFLPLVLLLKAHSQSALPLELVKVYLKPWAINSSNRIEEDDEQQVSEFIDSAVAHHIISLSAIKSAETQDDQASQITMVQLEKEEALPSDRDPRESSPTPPEKLDADEDSLTTTGSELEDKSRSTGSSPSNRTQPSDPQPFLPQQQEEEEEELAPINDHSDSEKALLIKHKYPCSALDLDSLITDDRASKKKKKHPLGLSLVGTQLSPTKDRVGSGSSSAQRKSPGRKKLGFPSRSPSLTVCHGPSSSANQLQISRTHEDDPMAHGLLKFTFSSRPEDVNLNRTRSDGDPMVGRSSSSSLSIGREGDEVRSSSLWIHCSTGLITHALPFITLNTRFHLKLPQQSSPRLGPLSPSNPHFSLLFFSFRNHHHHQQQQSSSSSSSSSSSFGNKHLHFTHTLIPAFFQSSSPSNFNSLSFQMPPFKLNLHSHPHQFSSDDDVVLELEEID</sequence>
<proteinExistence type="predicted"/>
<dbReference type="AlphaFoldDB" id="A0A5B0SG75"/>
<dbReference type="EMBL" id="VDEP01000035">
    <property type="protein sequence ID" value="KAA1136233.1"/>
    <property type="molecule type" value="Genomic_DNA"/>
</dbReference>
<feature type="compositionally biased region" description="Basic and acidic residues" evidence="1">
    <location>
        <begin position="331"/>
        <end position="343"/>
    </location>
</feature>
<reference evidence="2 3" key="1">
    <citation type="submission" date="2019-05" db="EMBL/GenBank/DDBJ databases">
        <title>Emergence of the Ug99 lineage of the wheat stem rust pathogen through somatic hybridization.</title>
        <authorList>
            <person name="Li F."/>
            <person name="Upadhyaya N.M."/>
            <person name="Sperschneider J."/>
            <person name="Matny O."/>
            <person name="Nguyen-Phuc H."/>
            <person name="Mago R."/>
            <person name="Raley C."/>
            <person name="Miller M.E."/>
            <person name="Silverstein K.A.T."/>
            <person name="Henningsen E."/>
            <person name="Hirsch C.D."/>
            <person name="Visser B."/>
            <person name="Pretorius Z.A."/>
            <person name="Steffenson B.J."/>
            <person name="Schwessinger B."/>
            <person name="Dodds P.N."/>
            <person name="Figueroa M."/>
        </authorList>
    </citation>
    <scope>NUCLEOTIDE SEQUENCE [LARGE SCALE GENOMIC DNA]</scope>
    <source>
        <strain evidence="2 3">Ug99</strain>
    </source>
</reference>
<feature type="compositionally biased region" description="Basic and acidic residues" evidence="1">
    <location>
        <begin position="526"/>
        <end position="536"/>
    </location>
</feature>
<name>A0A5B0SG75_PUCGR</name>
<organism evidence="2 3">
    <name type="scientific">Puccinia graminis f. sp. tritici</name>
    <dbReference type="NCBI Taxonomy" id="56615"/>
    <lineage>
        <taxon>Eukaryota</taxon>
        <taxon>Fungi</taxon>
        <taxon>Dikarya</taxon>
        <taxon>Basidiomycota</taxon>
        <taxon>Pucciniomycotina</taxon>
        <taxon>Pucciniomycetes</taxon>
        <taxon>Pucciniales</taxon>
        <taxon>Pucciniaceae</taxon>
        <taxon>Puccinia</taxon>
    </lineage>
</organism>
<comment type="caution">
    <text evidence="2">The sequence shown here is derived from an EMBL/GenBank/DDBJ whole genome shotgun (WGS) entry which is preliminary data.</text>
</comment>
<gene>
    <name evidence="2" type="primary">SLA2_1</name>
    <name evidence="2" type="ORF">PGTUg99_008448</name>
</gene>
<feature type="compositionally biased region" description="Polar residues" evidence="1">
    <location>
        <begin position="483"/>
        <end position="499"/>
    </location>
</feature>
<evidence type="ECO:0000313" key="3">
    <source>
        <dbReference type="Proteomes" id="UP000325313"/>
    </source>
</evidence>
<feature type="region of interest" description="Disordered" evidence="1">
    <location>
        <begin position="437"/>
        <end position="499"/>
    </location>
</feature>
<feature type="region of interest" description="Disordered" evidence="1">
    <location>
        <begin position="331"/>
        <end position="404"/>
    </location>
</feature>
<feature type="compositionally biased region" description="Polar residues" evidence="1">
    <location>
        <begin position="372"/>
        <end position="384"/>
    </location>
</feature>
<dbReference type="Proteomes" id="UP000325313">
    <property type="component" value="Unassembled WGS sequence"/>
</dbReference>
<evidence type="ECO:0000313" key="2">
    <source>
        <dbReference type="EMBL" id="KAA1136233.1"/>
    </source>
</evidence>
<evidence type="ECO:0000256" key="1">
    <source>
        <dbReference type="SAM" id="MobiDB-lite"/>
    </source>
</evidence>
<feature type="region of interest" description="Disordered" evidence="1">
    <location>
        <begin position="526"/>
        <end position="552"/>
    </location>
</feature>
<accession>A0A5B0SG75</accession>
<protein>
    <submittedName>
        <fullName evidence="2">Sla2 Src like adaptor 2</fullName>
    </submittedName>
</protein>